<evidence type="ECO:0000256" key="1">
    <source>
        <dbReference type="ARBA" id="ARBA00004123"/>
    </source>
</evidence>
<feature type="region of interest" description="Disordered" evidence="7">
    <location>
        <begin position="292"/>
        <end position="352"/>
    </location>
</feature>
<feature type="compositionally biased region" description="Basic and acidic residues" evidence="7">
    <location>
        <begin position="548"/>
        <end position="558"/>
    </location>
</feature>
<reference evidence="9" key="1">
    <citation type="submission" date="2015-07" db="EMBL/GenBank/DDBJ databases">
        <title>Transcriptome Assembly of Anthurium amnicola.</title>
        <authorList>
            <person name="Suzuki J."/>
        </authorList>
    </citation>
    <scope>NUCLEOTIDE SEQUENCE</scope>
</reference>
<sequence length="577" mass="61126">MAEEPSSGAPEQHEKPDEVVGEKPPKPPPPPLSSSPSPRPESSPSPPAPATAAAVPAPAPDPAVSSSSVPAVRPAVKSAKTSAKKTLAITVPVTPNSGASDGSQQGGGCRSFSQLLAGAMASPLGNSLAMPVVAVPVDTVRLPVVAVPCFIAPAALLESPGLAGQFAMTHQAVLATVTAQAQIQLQSGYAPSSMMPTMTAVPIRQRPPSASEDNVLSSEAEKQPSSDEKLQSAQIVLKTTSGDKFNWRKYGQKQVKSSESSRSYYRCTQVNCSAKKKVEHCQDGRVIEVIYKGGHNHDPPQKIKSPRERRRHSITPGENGTLTFGIEASGTLSSPSKMEQDSGSDTPEQQLHCSSDCEADVGLKVEEDLDEEPDLKRRLTERQVAVPSPLFKAVKEPKVVVQKASDAGLSSDAYKWRKYGQKIVKGNPNPRSYYKCTQMGCPARKHVEKDSTDAKTIIMHYEGKHNHDLPPTKNGSDPPATALLMAAAAALDADGCVQSPCSSVEKSPRLEQQPDADSKIIGEKASEVGGANALESAQTLLSIGFKSTSEENVRRDGSDISPRPLFDENHAVPVPNS</sequence>
<evidence type="ECO:0000256" key="6">
    <source>
        <dbReference type="ARBA" id="ARBA00023242"/>
    </source>
</evidence>
<feature type="domain" description="WRKY" evidence="8">
    <location>
        <begin position="243"/>
        <end position="300"/>
    </location>
</feature>
<feature type="compositionally biased region" description="Pro residues" evidence="7">
    <location>
        <begin position="26"/>
        <end position="49"/>
    </location>
</feature>
<feature type="domain" description="WRKY" evidence="8">
    <location>
        <begin position="405"/>
        <end position="470"/>
    </location>
</feature>
<comment type="subcellular location">
    <subcellularLocation>
        <location evidence="1">Nucleus</location>
    </subcellularLocation>
</comment>
<dbReference type="InterPro" id="IPR003657">
    <property type="entry name" value="WRKY_dom"/>
</dbReference>
<keyword evidence="6" id="KW-0539">Nucleus</keyword>
<dbReference type="FunFam" id="2.20.25.80:FF:000006">
    <property type="entry name" value="WRKY transcription factor"/>
    <property type="match status" value="2"/>
</dbReference>
<dbReference type="AlphaFoldDB" id="A0A1D1XTV7"/>
<dbReference type="InterPro" id="IPR044810">
    <property type="entry name" value="WRKY_plant"/>
</dbReference>
<keyword evidence="2" id="KW-0677">Repeat</keyword>
<dbReference type="InterPro" id="IPR036576">
    <property type="entry name" value="WRKY_dom_sf"/>
</dbReference>
<dbReference type="SUPFAM" id="SSF118290">
    <property type="entry name" value="WRKY DNA-binding domain"/>
    <property type="match status" value="2"/>
</dbReference>
<feature type="region of interest" description="Disordered" evidence="7">
    <location>
        <begin position="545"/>
        <end position="577"/>
    </location>
</feature>
<dbReference type="Pfam" id="PF03106">
    <property type="entry name" value="WRKY"/>
    <property type="match status" value="2"/>
</dbReference>
<feature type="region of interest" description="Disordered" evidence="7">
    <location>
        <begin position="204"/>
        <end position="231"/>
    </location>
</feature>
<keyword evidence="3" id="KW-0805">Transcription regulation</keyword>
<evidence type="ECO:0000259" key="8">
    <source>
        <dbReference type="PROSITE" id="PS50811"/>
    </source>
</evidence>
<keyword evidence="5" id="KW-0804">Transcription</keyword>
<evidence type="ECO:0000256" key="7">
    <source>
        <dbReference type="SAM" id="MobiDB-lite"/>
    </source>
</evidence>
<dbReference type="SMART" id="SM00774">
    <property type="entry name" value="WRKY"/>
    <property type="match status" value="2"/>
</dbReference>
<dbReference type="PROSITE" id="PS50811">
    <property type="entry name" value="WRKY"/>
    <property type="match status" value="2"/>
</dbReference>
<dbReference type="GO" id="GO:0003700">
    <property type="term" value="F:DNA-binding transcription factor activity"/>
    <property type="evidence" value="ECO:0007669"/>
    <property type="project" value="InterPro"/>
</dbReference>
<proteinExistence type="predicted"/>
<feature type="compositionally biased region" description="Basic and acidic residues" evidence="7">
    <location>
        <begin position="219"/>
        <end position="230"/>
    </location>
</feature>
<evidence type="ECO:0000256" key="3">
    <source>
        <dbReference type="ARBA" id="ARBA00023015"/>
    </source>
</evidence>
<feature type="region of interest" description="Disordered" evidence="7">
    <location>
        <begin position="1"/>
        <end position="71"/>
    </location>
</feature>
<accession>A0A1D1XTV7</accession>
<organism evidence="9">
    <name type="scientific">Anthurium amnicola</name>
    <dbReference type="NCBI Taxonomy" id="1678845"/>
    <lineage>
        <taxon>Eukaryota</taxon>
        <taxon>Viridiplantae</taxon>
        <taxon>Streptophyta</taxon>
        <taxon>Embryophyta</taxon>
        <taxon>Tracheophyta</taxon>
        <taxon>Spermatophyta</taxon>
        <taxon>Magnoliopsida</taxon>
        <taxon>Liliopsida</taxon>
        <taxon>Araceae</taxon>
        <taxon>Pothoideae</taxon>
        <taxon>Potheae</taxon>
        <taxon>Anthurium</taxon>
    </lineage>
</organism>
<dbReference type="PANTHER" id="PTHR31221:SF1">
    <property type="entry name" value="WRKY TRANSCRIPTION FACTOR 33-RELATED"/>
    <property type="match status" value="1"/>
</dbReference>
<evidence type="ECO:0000256" key="5">
    <source>
        <dbReference type="ARBA" id="ARBA00023163"/>
    </source>
</evidence>
<evidence type="ECO:0000313" key="9">
    <source>
        <dbReference type="EMBL" id="JAT45821.1"/>
    </source>
</evidence>
<dbReference type="GO" id="GO:0043565">
    <property type="term" value="F:sequence-specific DNA binding"/>
    <property type="evidence" value="ECO:0007669"/>
    <property type="project" value="InterPro"/>
</dbReference>
<feature type="compositionally biased region" description="Basic and acidic residues" evidence="7">
    <location>
        <begin position="11"/>
        <end position="25"/>
    </location>
</feature>
<dbReference type="PANTHER" id="PTHR31221">
    <property type="entry name" value="WRKY TRANSCRIPTION FACTOR PROTEIN 1-RELATED"/>
    <property type="match status" value="1"/>
</dbReference>
<name>A0A1D1XTV7_9ARAE</name>
<protein>
    <submittedName>
        <fullName evidence="9">Putative WRKY transcription factor 4</fullName>
    </submittedName>
</protein>
<feature type="region of interest" description="Disordered" evidence="7">
    <location>
        <begin position="498"/>
        <end position="519"/>
    </location>
</feature>
<evidence type="ECO:0000256" key="2">
    <source>
        <dbReference type="ARBA" id="ARBA00022737"/>
    </source>
</evidence>
<feature type="compositionally biased region" description="Low complexity" evidence="7">
    <location>
        <begin position="50"/>
        <end position="71"/>
    </location>
</feature>
<feature type="compositionally biased region" description="Polar residues" evidence="7">
    <location>
        <begin position="330"/>
        <end position="352"/>
    </location>
</feature>
<keyword evidence="4" id="KW-0238">DNA-binding</keyword>
<gene>
    <name evidence="9" type="primary">WRKY4_3</name>
    <name evidence="9" type="ORF">g.33411</name>
</gene>
<evidence type="ECO:0000256" key="4">
    <source>
        <dbReference type="ARBA" id="ARBA00023125"/>
    </source>
</evidence>
<dbReference type="Gene3D" id="2.20.25.80">
    <property type="entry name" value="WRKY domain"/>
    <property type="match status" value="2"/>
</dbReference>
<dbReference type="GO" id="GO:0005634">
    <property type="term" value="C:nucleus"/>
    <property type="evidence" value="ECO:0007669"/>
    <property type="project" value="UniProtKB-SubCell"/>
</dbReference>
<dbReference type="EMBL" id="GDJX01022115">
    <property type="protein sequence ID" value="JAT45821.1"/>
    <property type="molecule type" value="Transcribed_RNA"/>
</dbReference>